<keyword evidence="2" id="KW-0328">Glycosyltransferase</keyword>
<evidence type="ECO:0000256" key="3">
    <source>
        <dbReference type="ARBA" id="ARBA00022679"/>
    </source>
</evidence>
<sequence length="58" mass="6530">MVLAFVMNIPFNKYRYLSYLLIFVNVILLILVLIPEIGISAGGSRSWIDLGIFSLQPS</sequence>
<keyword evidence="5" id="KW-0133">Cell shape</keyword>
<evidence type="ECO:0000256" key="10">
    <source>
        <dbReference type="ARBA" id="ARBA00044770"/>
    </source>
</evidence>
<evidence type="ECO:0000256" key="7">
    <source>
        <dbReference type="ARBA" id="ARBA00022989"/>
    </source>
</evidence>
<evidence type="ECO:0000256" key="4">
    <source>
        <dbReference type="ARBA" id="ARBA00022692"/>
    </source>
</evidence>
<keyword evidence="7 12" id="KW-1133">Transmembrane helix</keyword>
<dbReference type="EC" id="2.4.99.28" evidence="10"/>
<dbReference type="PANTHER" id="PTHR30474:SF2">
    <property type="entry name" value="PEPTIDOGLYCAN GLYCOSYLTRANSFERASE FTSW-RELATED"/>
    <property type="match status" value="1"/>
</dbReference>
<evidence type="ECO:0000313" key="13">
    <source>
        <dbReference type="EMBL" id="GAG67345.1"/>
    </source>
</evidence>
<evidence type="ECO:0000256" key="5">
    <source>
        <dbReference type="ARBA" id="ARBA00022960"/>
    </source>
</evidence>
<dbReference type="GO" id="GO:0051301">
    <property type="term" value="P:cell division"/>
    <property type="evidence" value="ECO:0007669"/>
    <property type="project" value="InterPro"/>
</dbReference>
<name>X0ZCI6_9ZZZZ</name>
<dbReference type="GO" id="GO:0008955">
    <property type="term" value="F:peptidoglycan glycosyltransferase activity"/>
    <property type="evidence" value="ECO:0007669"/>
    <property type="project" value="UniProtKB-EC"/>
</dbReference>
<dbReference type="GO" id="GO:0009252">
    <property type="term" value="P:peptidoglycan biosynthetic process"/>
    <property type="evidence" value="ECO:0007669"/>
    <property type="project" value="UniProtKB-KW"/>
</dbReference>
<organism evidence="13">
    <name type="scientific">marine sediment metagenome</name>
    <dbReference type="NCBI Taxonomy" id="412755"/>
    <lineage>
        <taxon>unclassified sequences</taxon>
        <taxon>metagenomes</taxon>
        <taxon>ecological metagenomes</taxon>
    </lineage>
</organism>
<protein>
    <recommendedName>
        <fullName evidence="10">peptidoglycan glycosyltransferase</fullName>
        <ecNumber evidence="10">2.4.99.28</ecNumber>
    </recommendedName>
    <alternativeName>
        <fullName evidence="9">Peptidoglycan polymerase</fullName>
    </alternativeName>
</protein>
<reference evidence="13" key="1">
    <citation type="journal article" date="2014" name="Front. Microbiol.">
        <title>High frequency of phylogenetically diverse reductive dehalogenase-homologous genes in deep subseafloor sedimentary metagenomes.</title>
        <authorList>
            <person name="Kawai M."/>
            <person name="Futagami T."/>
            <person name="Toyoda A."/>
            <person name="Takaki Y."/>
            <person name="Nishi S."/>
            <person name="Hori S."/>
            <person name="Arai W."/>
            <person name="Tsubouchi T."/>
            <person name="Morono Y."/>
            <person name="Uchiyama I."/>
            <person name="Ito T."/>
            <person name="Fujiyama A."/>
            <person name="Inagaki F."/>
            <person name="Takami H."/>
        </authorList>
    </citation>
    <scope>NUCLEOTIDE SEQUENCE</scope>
    <source>
        <strain evidence="13">Expedition CK06-06</strain>
    </source>
</reference>
<keyword evidence="4 12" id="KW-0812">Transmembrane</keyword>
<evidence type="ECO:0000256" key="8">
    <source>
        <dbReference type="ARBA" id="ARBA00023136"/>
    </source>
</evidence>
<evidence type="ECO:0000256" key="2">
    <source>
        <dbReference type="ARBA" id="ARBA00022676"/>
    </source>
</evidence>
<evidence type="ECO:0000256" key="9">
    <source>
        <dbReference type="ARBA" id="ARBA00032370"/>
    </source>
</evidence>
<proteinExistence type="predicted"/>
<accession>X0ZCI6</accession>
<dbReference type="InterPro" id="IPR001182">
    <property type="entry name" value="FtsW/RodA"/>
</dbReference>
<dbReference type="Pfam" id="PF01098">
    <property type="entry name" value="FTSW_RODA_SPOVE"/>
    <property type="match status" value="1"/>
</dbReference>
<gene>
    <name evidence="13" type="ORF">S01H4_12798</name>
</gene>
<dbReference type="GO" id="GO:0032153">
    <property type="term" value="C:cell division site"/>
    <property type="evidence" value="ECO:0007669"/>
    <property type="project" value="TreeGrafter"/>
</dbReference>
<dbReference type="GO" id="GO:0015648">
    <property type="term" value="F:lipid-linked peptidoglycan transporter activity"/>
    <property type="evidence" value="ECO:0007669"/>
    <property type="project" value="TreeGrafter"/>
</dbReference>
<keyword evidence="3" id="KW-0808">Transferase</keyword>
<keyword evidence="6" id="KW-0573">Peptidoglycan synthesis</keyword>
<dbReference type="AlphaFoldDB" id="X0ZCI6"/>
<keyword evidence="8 12" id="KW-0472">Membrane</keyword>
<comment type="subcellular location">
    <subcellularLocation>
        <location evidence="1">Membrane</location>
        <topology evidence="1">Multi-pass membrane protein</topology>
    </subcellularLocation>
</comment>
<dbReference type="PANTHER" id="PTHR30474">
    <property type="entry name" value="CELL CYCLE PROTEIN"/>
    <property type="match status" value="1"/>
</dbReference>
<dbReference type="GO" id="GO:0008360">
    <property type="term" value="P:regulation of cell shape"/>
    <property type="evidence" value="ECO:0007669"/>
    <property type="project" value="UniProtKB-KW"/>
</dbReference>
<evidence type="ECO:0000256" key="1">
    <source>
        <dbReference type="ARBA" id="ARBA00004141"/>
    </source>
</evidence>
<comment type="catalytic activity">
    <reaction evidence="11">
        <text>[GlcNAc-(1-&gt;4)-Mur2Ac(oyl-L-Ala-gamma-D-Glu-L-Lys-D-Ala-D-Ala)](n)-di-trans,octa-cis-undecaprenyl diphosphate + beta-D-GlcNAc-(1-&gt;4)-Mur2Ac(oyl-L-Ala-gamma-D-Glu-L-Lys-D-Ala-D-Ala)-di-trans,octa-cis-undecaprenyl diphosphate = [GlcNAc-(1-&gt;4)-Mur2Ac(oyl-L-Ala-gamma-D-Glu-L-Lys-D-Ala-D-Ala)](n+1)-di-trans,octa-cis-undecaprenyl diphosphate + di-trans,octa-cis-undecaprenyl diphosphate + H(+)</text>
        <dbReference type="Rhea" id="RHEA:23708"/>
        <dbReference type="Rhea" id="RHEA-COMP:9602"/>
        <dbReference type="Rhea" id="RHEA-COMP:9603"/>
        <dbReference type="ChEBI" id="CHEBI:15378"/>
        <dbReference type="ChEBI" id="CHEBI:58405"/>
        <dbReference type="ChEBI" id="CHEBI:60033"/>
        <dbReference type="ChEBI" id="CHEBI:78435"/>
        <dbReference type="EC" id="2.4.99.28"/>
    </reaction>
</comment>
<evidence type="ECO:0000256" key="6">
    <source>
        <dbReference type="ARBA" id="ARBA00022984"/>
    </source>
</evidence>
<feature type="transmembrane region" description="Helical" evidence="12">
    <location>
        <begin position="16"/>
        <end position="35"/>
    </location>
</feature>
<evidence type="ECO:0000256" key="12">
    <source>
        <dbReference type="SAM" id="Phobius"/>
    </source>
</evidence>
<feature type="non-terminal residue" evidence="13">
    <location>
        <position position="58"/>
    </location>
</feature>
<comment type="caution">
    <text evidence="13">The sequence shown here is derived from an EMBL/GenBank/DDBJ whole genome shotgun (WGS) entry which is preliminary data.</text>
</comment>
<dbReference type="EMBL" id="BART01005547">
    <property type="protein sequence ID" value="GAG67345.1"/>
    <property type="molecule type" value="Genomic_DNA"/>
</dbReference>
<dbReference type="GO" id="GO:0005886">
    <property type="term" value="C:plasma membrane"/>
    <property type="evidence" value="ECO:0007669"/>
    <property type="project" value="TreeGrafter"/>
</dbReference>
<evidence type="ECO:0000256" key="11">
    <source>
        <dbReference type="ARBA" id="ARBA00049902"/>
    </source>
</evidence>